<proteinExistence type="predicted"/>
<dbReference type="Proteomes" id="UP000276133">
    <property type="component" value="Unassembled WGS sequence"/>
</dbReference>
<name>A0A3M7R6S2_BRAPC</name>
<organism evidence="2 3">
    <name type="scientific">Brachionus plicatilis</name>
    <name type="common">Marine rotifer</name>
    <name type="synonym">Brachionus muelleri</name>
    <dbReference type="NCBI Taxonomy" id="10195"/>
    <lineage>
        <taxon>Eukaryota</taxon>
        <taxon>Metazoa</taxon>
        <taxon>Spiralia</taxon>
        <taxon>Gnathifera</taxon>
        <taxon>Rotifera</taxon>
        <taxon>Eurotatoria</taxon>
        <taxon>Monogononta</taxon>
        <taxon>Pseudotrocha</taxon>
        <taxon>Ploima</taxon>
        <taxon>Brachionidae</taxon>
        <taxon>Brachionus</taxon>
    </lineage>
</organism>
<evidence type="ECO:0000256" key="1">
    <source>
        <dbReference type="SAM" id="MobiDB-lite"/>
    </source>
</evidence>
<dbReference type="EMBL" id="REGN01004105">
    <property type="protein sequence ID" value="RNA19084.1"/>
    <property type="molecule type" value="Genomic_DNA"/>
</dbReference>
<keyword evidence="3" id="KW-1185">Reference proteome</keyword>
<dbReference type="AlphaFoldDB" id="A0A3M7R6S2"/>
<protein>
    <submittedName>
        <fullName evidence="2">Uncharacterized protein</fullName>
    </submittedName>
</protein>
<evidence type="ECO:0000313" key="3">
    <source>
        <dbReference type="Proteomes" id="UP000276133"/>
    </source>
</evidence>
<feature type="region of interest" description="Disordered" evidence="1">
    <location>
        <begin position="1"/>
        <end position="39"/>
    </location>
</feature>
<sequence>MNNSANSDLKNFKPLSKRQINKLNRRRNEDSEMDDDNKSIALSSDYSSFLTSSTNITGDSLDSNNEFDLYKQDGSLVYIKQKYKMYLDWLTENSKSCKPKRGQKQLNWYSYEKHFHKNEYLRYLKSASIEEDKEKRPIENNGRPRFGSTNSLNLSGESSSFISAPSEIGSIERKESRPKGVKFESLNNLASGSFSSSISAGNLKPILKTSQPNDSQNPYIKNRLSANSRKRSSQKVHVKFPPILVQCSEDFYAVLNDLEKEKLV</sequence>
<dbReference type="OrthoDB" id="10450120at2759"/>
<feature type="compositionally biased region" description="Basic residues" evidence="1">
    <location>
        <begin position="15"/>
        <end position="25"/>
    </location>
</feature>
<accession>A0A3M7R6S2</accession>
<reference evidence="2 3" key="1">
    <citation type="journal article" date="2018" name="Sci. Rep.">
        <title>Genomic signatures of local adaptation to the degree of environmental predictability in rotifers.</title>
        <authorList>
            <person name="Franch-Gras L."/>
            <person name="Hahn C."/>
            <person name="Garcia-Roger E.M."/>
            <person name="Carmona M.J."/>
            <person name="Serra M."/>
            <person name="Gomez A."/>
        </authorList>
    </citation>
    <scope>NUCLEOTIDE SEQUENCE [LARGE SCALE GENOMIC DNA]</scope>
    <source>
        <strain evidence="2">HYR1</strain>
    </source>
</reference>
<comment type="caution">
    <text evidence="2">The sequence shown here is derived from an EMBL/GenBank/DDBJ whole genome shotgun (WGS) entry which is preliminary data.</text>
</comment>
<gene>
    <name evidence="2" type="ORF">BpHYR1_029523</name>
</gene>
<evidence type="ECO:0000313" key="2">
    <source>
        <dbReference type="EMBL" id="RNA19084.1"/>
    </source>
</evidence>